<dbReference type="GO" id="GO:0000287">
    <property type="term" value="F:magnesium ion binding"/>
    <property type="evidence" value="ECO:0007669"/>
    <property type="project" value="UniProtKB-UniRule"/>
</dbReference>
<dbReference type="Gene3D" id="3.30.2170.10">
    <property type="entry name" value="archaeoglobus fulgidus dsm 4304 superfamily"/>
    <property type="match status" value="1"/>
</dbReference>
<reference evidence="8 10" key="2">
    <citation type="submission" date="2018-06" db="EMBL/GenBank/DDBJ databases">
        <authorList>
            <consortium name="Pathogen Informatics"/>
            <person name="Doyle S."/>
        </authorList>
    </citation>
    <scope>NUCLEOTIDE SEQUENCE [LARGE SCALE GENOMIC DNA]</scope>
    <source>
        <strain evidence="8 10">NCTC13291</strain>
    </source>
</reference>
<dbReference type="RefSeq" id="WP_019462408.1">
    <property type="nucleotide sequence ID" value="NZ_AP031462.1"/>
</dbReference>
<dbReference type="GeneID" id="99632325"/>
<dbReference type="CDD" id="cd06559">
    <property type="entry name" value="Endonuclease_V"/>
    <property type="match status" value="1"/>
</dbReference>
<keyword evidence="6" id="KW-0479">Metal-binding</keyword>
<comment type="function">
    <text evidence="6">DNA repair enzyme involved in the repair of deaminated bases. Selectively cleaves double-stranded DNA at the second phosphodiester bond 3' to a deoxyinosine leaving behind the intact lesion on the nicked DNA.</text>
</comment>
<dbReference type="EMBL" id="LLWF02000002">
    <property type="protein sequence ID" value="ONH84976.1"/>
    <property type="molecule type" value="Genomic_DNA"/>
</dbReference>
<keyword evidence="6" id="KW-0227">DNA damage</keyword>
<dbReference type="InterPro" id="IPR007581">
    <property type="entry name" value="Endonuclease-V"/>
</dbReference>
<proteinExistence type="inferred from homology"/>
<organism evidence="7 9">
    <name type="scientific">Roseomonas mucosa</name>
    <dbReference type="NCBI Taxonomy" id="207340"/>
    <lineage>
        <taxon>Bacteria</taxon>
        <taxon>Pseudomonadati</taxon>
        <taxon>Pseudomonadota</taxon>
        <taxon>Alphaproteobacteria</taxon>
        <taxon>Acetobacterales</taxon>
        <taxon>Roseomonadaceae</taxon>
        <taxon>Roseomonas</taxon>
    </lineage>
</organism>
<evidence type="ECO:0000256" key="1">
    <source>
        <dbReference type="ARBA" id="ARBA00004496"/>
    </source>
</evidence>
<evidence type="ECO:0000313" key="10">
    <source>
        <dbReference type="Proteomes" id="UP000254919"/>
    </source>
</evidence>
<dbReference type="PANTHER" id="PTHR28511:SF1">
    <property type="entry name" value="ENDONUCLEASE V"/>
    <property type="match status" value="1"/>
</dbReference>
<evidence type="ECO:0000313" key="7">
    <source>
        <dbReference type="EMBL" id="ONH84976.1"/>
    </source>
</evidence>
<keyword evidence="3 6" id="KW-0540">Nuclease</keyword>
<comment type="cofactor">
    <cofactor evidence="6">
        <name>Mg(2+)</name>
        <dbReference type="ChEBI" id="CHEBI:18420"/>
    </cofactor>
</comment>
<dbReference type="Proteomes" id="UP000254919">
    <property type="component" value="Unassembled WGS sequence"/>
</dbReference>
<feature type="binding site" evidence="6">
    <location>
        <position position="116"/>
    </location>
    <ligand>
        <name>Mg(2+)</name>
        <dbReference type="ChEBI" id="CHEBI:18420"/>
    </ligand>
</feature>
<dbReference type="NCBIfam" id="NF008629">
    <property type="entry name" value="PRK11617.1"/>
    <property type="match status" value="1"/>
</dbReference>
<name>A0A1S8D9A9_9PROT</name>
<dbReference type="GO" id="GO:0005737">
    <property type="term" value="C:cytoplasm"/>
    <property type="evidence" value="ECO:0007669"/>
    <property type="project" value="UniProtKB-SubCell"/>
</dbReference>
<gene>
    <name evidence="6 8" type="primary">nfi</name>
    <name evidence="7" type="ORF">APZ41_001965</name>
    <name evidence="8" type="ORF">NCTC13291_01274</name>
</gene>
<evidence type="ECO:0000313" key="9">
    <source>
        <dbReference type="Proteomes" id="UP000054844"/>
    </source>
</evidence>
<dbReference type="EC" id="3.1.21.7" evidence="6"/>
<dbReference type="HAMAP" id="MF_00801">
    <property type="entry name" value="Endonuclease_5"/>
    <property type="match status" value="1"/>
</dbReference>
<dbReference type="OrthoDB" id="9790916at2"/>
<keyword evidence="9" id="KW-1185">Reference proteome</keyword>
<dbReference type="Pfam" id="PF04493">
    <property type="entry name" value="Endonuclease_5"/>
    <property type="match status" value="1"/>
</dbReference>
<dbReference type="GO" id="GO:0016891">
    <property type="term" value="F:RNA endonuclease activity producing 5'-phosphomonoesters, hydrolytic mechanism"/>
    <property type="evidence" value="ECO:0007669"/>
    <property type="project" value="TreeGrafter"/>
</dbReference>
<keyword evidence="6" id="KW-0460">Magnesium</keyword>
<reference evidence="7 9" key="1">
    <citation type="submission" date="2016-12" db="EMBL/GenBank/DDBJ databases">
        <title>Draft genome sequence of Roseomonas mucosa strain AU37, isolated from a peripheral intravenous catheter.</title>
        <authorList>
            <person name="Choudhury M.A."/>
            <person name="Sidjabat H.E."/>
            <person name="Wailan A.M."/>
            <person name="Zhang L."/>
            <person name="Marsh N.M."/>
            <person name="Rickard C.M."/>
            <person name="Davies M."/>
            <person name="Mcmillan D.J."/>
        </authorList>
    </citation>
    <scope>NUCLEOTIDE SEQUENCE [LARGE SCALE GENOMIC DNA]</scope>
    <source>
        <strain evidence="7 9">SAVE376</strain>
    </source>
</reference>
<keyword evidence="4 6" id="KW-0255">Endonuclease</keyword>
<dbReference type="GO" id="GO:0003727">
    <property type="term" value="F:single-stranded RNA binding"/>
    <property type="evidence" value="ECO:0007669"/>
    <property type="project" value="TreeGrafter"/>
</dbReference>
<dbReference type="STRING" id="207340.APZ41_001965"/>
<keyword evidence="6" id="KW-0234">DNA repair</keyword>
<comment type="catalytic activity">
    <reaction evidence="6">
        <text>Endonucleolytic cleavage at apurinic or apyrimidinic sites to products with a 5'-phosphate.</text>
        <dbReference type="EC" id="3.1.21.7"/>
    </reaction>
</comment>
<keyword evidence="2 6" id="KW-0963">Cytoplasm</keyword>
<sequence length="246" mass="26601">MHQDIPEDWLHPPDLARARQVQREMAARVVREDAFGPVQRLGGADTSLDRFDPAQRIFAALVALDPAGEGTGVESQAAVLRAPMPYVPGFLGFREVPVLVEAWRRLERKPDLVMVDGHGASHPRGLGVACHLGVALDVPTIGVAKSRLFGHPDGELGPEPGDRVNLVHEGQVLAVVLRTRRRSNPVYVSVGHRISLGSAVEWVQRGLRGYRLPEATRQAHLAANAARLALGMHAEKPGPATEGRAT</sequence>
<evidence type="ECO:0000313" key="8">
    <source>
        <dbReference type="EMBL" id="SUE39413.1"/>
    </source>
</evidence>
<evidence type="ECO:0000256" key="3">
    <source>
        <dbReference type="ARBA" id="ARBA00022722"/>
    </source>
</evidence>
<feature type="binding site" evidence="6">
    <location>
        <position position="45"/>
    </location>
    <ligand>
        <name>Mg(2+)</name>
        <dbReference type="ChEBI" id="CHEBI:18420"/>
    </ligand>
</feature>
<feature type="site" description="Interaction with target DNA" evidence="6">
    <location>
        <position position="86"/>
    </location>
</feature>
<comment type="similarity">
    <text evidence="6">Belongs to the endonuclease V family.</text>
</comment>
<evidence type="ECO:0000256" key="6">
    <source>
        <dbReference type="HAMAP-Rule" id="MF_00801"/>
    </source>
</evidence>
<keyword evidence="5 6" id="KW-0378">Hydrolase</keyword>
<protein>
    <recommendedName>
        <fullName evidence="6">Endonuclease V</fullName>
        <ecNumber evidence="6">3.1.21.7</ecNumber>
    </recommendedName>
    <alternativeName>
        <fullName evidence="6">Deoxyinosine 3'endonuclease</fullName>
    </alternativeName>
    <alternativeName>
        <fullName evidence="6">Deoxyribonuclease V</fullName>
        <shortName evidence="6">DNase V</shortName>
    </alternativeName>
</protein>
<evidence type="ECO:0000256" key="2">
    <source>
        <dbReference type="ARBA" id="ARBA00022490"/>
    </source>
</evidence>
<comment type="subcellular location">
    <subcellularLocation>
        <location evidence="1 6">Cytoplasm</location>
    </subcellularLocation>
</comment>
<dbReference type="PANTHER" id="PTHR28511">
    <property type="entry name" value="ENDONUCLEASE V"/>
    <property type="match status" value="1"/>
</dbReference>
<dbReference type="GO" id="GO:0006281">
    <property type="term" value="P:DNA repair"/>
    <property type="evidence" value="ECO:0007669"/>
    <property type="project" value="UniProtKB-UniRule"/>
</dbReference>
<accession>A0A1S8D9A9</accession>
<dbReference type="AlphaFoldDB" id="A0A1S8D9A9"/>
<evidence type="ECO:0000256" key="4">
    <source>
        <dbReference type="ARBA" id="ARBA00022759"/>
    </source>
</evidence>
<dbReference type="GO" id="GO:0043737">
    <property type="term" value="F:deoxyribonuclease V activity"/>
    <property type="evidence" value="ECO:0007669"/>
    <property type="project" value="UniProtKB-UniRule"/>
</dbReference>
<dbReference type="EMBL" id="UGVN01000001">
    <property type="protein sequence ID" value="SUE39413.1"/>
    <property type="molecule type" value="Genomic_DNA"/>
</dbReference>
<dbReference type="Proteomes" id="UP000054844">
    <property type="component" value="Unassembled WGS sequence"/>
</dbReference>
<evidence type="ECO:0000256" key="5">
    <source>
        <dbReference type="ARBA" id="ARBA00022801"/>
    </source>
</evidence>